<dbReference type="OrthoDB" id="6077919at2759"/>
<protein>
    <recommendedName>
        <fullName evidence="2">C2H2-type domain-containing protein</fullName>
    </recommendedName>
</protein>
<sequence>MFVVNAKRYIYLIELRQVINYEHNQVYTRAEHPRRHQASHQEPQFECPVCQRRFHRKDLLERHYKRSVIPTP</sequence>
<proteinExistence type="predicted"/>
<dbReference type="EMBL" id="JAGMUX010000065">
    <property type="protein sequence ID" value="KAH7200787.1"/>
    <property type="molecule type" value="Genomic_DNA"/>
</dbReference>
<comment type="caution">
    <text evidence="4">The sequence shown here is derived from an EMBL/GenBank/DDBJ whole genome shotgun (WGS) entry which is preliminary data.</text>
</comment>
<keyword evidence="1" id="KW-0863">Zinc-finger</keyword>
<keyword evidence="1" id="KW-0479">Metal-binding</keyword>
<evidence type="ECO:0000313" key="3">
    <source>
        <dbReference type="EMBL" id="KAH7200787.1"/>
    </source>
</evidence>
<dbReference type="EMBL" id="JAGMUX010000018">
    <property type="protein sequence ID" value="KAH7233997.1"/>
    <property type="molecule type" value="Genomic_DNA"/>
</dbReference>
<dbReference type="PROSITE" id="PS50157">
    <property type="entry name" value="ZINC_FINGER_C2H2_2"/>
    <property type="match status" value="1"/>
</dbReference>
<dbReference type="Proteomes" id="UP000720189">
    <property type="component" value="Unassembled WGS sequence"/>
</dbReference>
<feature type="domain" description="C2H2-type" evidence="2">
    <location>
        <begin position="45"/>
        <end position="72"/>
    </location>
</feature>
<dbReference type="GeneID" id="70223922"/>
<evidence type="ECO:0000259" key="2">
    <source>
        <dbReference type="PROSITE" id="PS50157"/>
    </source>
</evidence>
<dbReference type="InterPro" id="IPR013087">
    <property type="entry name" value="Znf_C2H2_type"/>
</dbReference>
<organism evidence="4 5">
    <name type="scientific">Fusarium redolens</name>
    <dbReference type="NCBI Taxonomy" id="48865"/>
    <lineage>
        <taxon>Eukaryota</taxon>
        <taxon>Fungi</taxon>
        <taxon>Dikarya</taxon>
        <taxon>Ascomycota</taxon>
        <taxon>Pezizomycotina</taxon>
        <taxon>Sordariomycetes</taxon>
        <taxon>Hypocreomycetidae</taxon>
        <taxon>Hypocreales</taxon>
        <taxon>Nectriaceae</taxon>
        <taxon>Fusarium</taxon>
        <taxon>Fusarium redolens species complex</taxon>
    </lineage>
</organism>
<evidence type="ECO:0000313" key="4">
    <source>
        <dbReference type="EMBL" id="KAH7233997.1"/>
    </source>
</evidence>
<reference evidence="4" key="1">
    <citation type="journal article" date="2021" name="Nat. Commun.">
        <title>Genetic determinants of endophytism in the Arabidopsis root mycobiome.</title>
        <authorList>
            <person name="Mesny F."/>
            <person name="Miyauchi S."/>
            <person name="Thiergart T."/>
            <person name="Pickel B."/>
            <person name="Atanasova L."/>
            <person name="Karlsson M."/>
            <person name="Huettel B."/>
            <person name="Barry K.W."/>
            <person name="Haridas S."/>
            <person name="Chen C."/>
            <person name="Bauer D."/>
            <person name="Andreopoulos W."/>
            <person name="Pangilinan J."/>
            <person name="LaButti K."/>
            <person name="Riley R."/>
            <person name="Lipzen A."/>
            <person name="Clum A."/>
            <person name="Drula E."/>
            <person name="Henrissat B."/>
            <person name="Kohler A."/>
            <person name="Grigoriev I.V."/>
            <person name="Martin F.M."/>
            <person name="Hacquard S."/>
        </authorList>
    </citation>
    <scope>NUCLEOTIDE SEQUENCE</scope>
    <source>
        <strain evidence="4">MPI-CAGE-AT-0023</strain>
    </source>
</reference>
<dbReference type="GO" id="GO:0008270">
    <property type="term" value="F:zinc ion binding"/>
    <property type="evidence" value="ECO:0007669"/>
    <property type="project" value="UniProtKB-KW"/>
</dbReference>
<keyword evidence="1" id="KW-0862">Zinc</keyword>
<name>A0A9P9JQJ5_FUSRE</name>
<keyword evidence="5" id="KW-1185">Reference proteome</keyword>
<evidence type="ECO:0000256" key="1">
    <source>
        <dbReference type="PROSITE-ProRule" id="PRU00042"/>
    </source>
</evidence>
<accession>A0A9P9JQJ5</accession>
<dbReference type="InterPro" id="IPR036236">
    <property type="entry name" value="Znf_C2H2_sf"/>
</dbReference>
<evidence type="ECO:0000313" key="5">
    <source>
        <dbReference type="Proteomes" id="UP000720189"/>
    </source>
</evidence>
<dbReference type="Gene3D" id="3.30.160.60">
    <property type="entry name" value="Classic Zinc Finger"/>
    <property type="match status" value="1"/>
</dbReference>
<dbReference type="RefSeq" id="XP_046044342.1">
    <property type="nucleotide sequence ID" value="XM_046193968.1"/>
</dbReference>
<gene>
    <name evidence="4" type="ORF">BKA55DRAFT_580640</name>
    <name evidence="3" type="ORF">BKA55DRAFT_587805</name>
</gene>
<dbReference type="SUPFAM" id="SSF57667">
    <property type="entry name" value="beta-beta-alpha zinc fingers"/>
    <property type="match status" value="1"/>
</dbReference>
<dbReference type="AlphaFoldDB" id="A0A9P9JQJ5"/>